<evidence type="ECO:0000256" key="1">
    <source>
        <dbReference type="ARBA" id="ARBA00005567"/>
    </source>
</evidence>
<evidence type="ECO:0000256" key="3">
    <source>
        <dbReference type="SAM" id="Coils"/>
    </source>
</evidence>
<protein>
    <submittedName>
        <fullName evidence="7">ACB domain-containing protein</fullName>
    </submittedName>
</protein>
<accession>A0A915P1Y6</accession>
<dbReference type="GO" id="GO:0000062">
    <property type="term" value="F:fatty-acyl-CoA binding"/>
    <property type="evidence" value="ECO:0007669"/>
    <property type="project" value="InterPro"/>
</dbReference>
<dbReference type="InterPro" id="IPR000582">
    <property type="entry name" value="Acyl-CoA-binding_protein"/>
</dbReference>
<feature type="coiled-coil region" evidence="3">
    <location>
        <begin position="170"/>
        <end position="197"/>
    </location>
</feature>
<dbReference type="PRINTS" id="PR00689">
    <property type="entry name" value="ACOABINDINGP"/>
</dbReference>
<keyword evidence="3" id="KW-0175">Coiled coil</keyword>
<comment type="similarity">
    <text evidence="1">Belongs to the ACBP family.</text>
</comment>
<dbReference type="Proteomes" id="UP000887560">
    <property type="component" value="Unplaced"/>
</dbReference>
<proteinExistence type="inferred from homology"/>
<dbReference type="Gene3D" id="1.20.80.10">
    <property type="match status" value="1"/>
</dbReference>
<dbReference type="WBParaSite" id="scf7180000423347.g10770">
    <property type="protein sequence ID" value="scf7180000423347.g10770"/>
    <property type="gene ID" value="scf7180000423347.g10770"/>
</dbReference>
<keyword evidence="4" id="KW-0732">Signal</keyword>
<keyword evidence="2" id="KW-0446">Lipid-binding</keyword>
<dbReference type="InterPro" id="IPR014352">
    <property type="entry name" value="FERM/acyl-CoA-bd_prot_sf"/>
</dbReference>
<feature type="chain" id="PRO_5037709424" evidence="4">
    <location>
        <begin position="24"/>
        <end position="577"/>
    </location>
</feature>
<reference evidence="7" key="1">
    <citation type="submission" date="2022-11" db="UniProtKB">
        <authorList>
            <consortium name="WormBaseParasite"/>
        </authorList>
    </citation>
    <scope>IDENTIFICATION</scope>
</reference>
<dbReference type="InterPro" id="IPR035984">
    <property type="entry name" value="Acyl-CoA-binding_sf"/>
</dbReference>
<organism evidence="6 7">
    <name type="scientific">Meloidogyne floridensis</name>
    <dbReference type="NCBI Taxonomy" id="298350"/>
    <lineage>
        <taxon>Eukaryota</taxon>
        <taxon>Metazoa</taxon>
        <taxon>Ecdysozoa</taxon>
        <taxon>Nematoda</taxon>
        <taxon>Chromadorea</taxon>
        <taxon>Rhabditida</taxon>
        <taxon>Tylenchina</taxon>
        <taxon>Tylenchomorpha</taxon>
        <taxon>Tylenchoidea</taxon>
        <taxon>Meloidogynidae</taxon>
        <taxon>Meloidogyninae</taxon>
        <taxon>Meloidogyne</taxon>
    </lineage>
</organism>
<evidence type="ECO:0000256" key="2">
    <source>
        <dbReference type="ARBA" id="ARBA00023121"/>
    </source>
</evidence>
<dbReference type="SUPFAM" id="SSF47027">
    <property type="entry name" value="Acyl-CoA binding protein"/>
    <property type="match status" value="1"/>
</dbReference>
<dbReference type="Pfam" id="PF00887">
    <property type="entry name" value="ACBP"/>
    <property type="match status" value="1"/>
</dbReference>
<sequence length="577" mass="68681">MIFKKTFLLFLIFLFILWPSSNAILKKSIESIKRTLSSESLSKLDVRQLTDTFITSKKAIEKSYSVMGELRYTKDSKQLEEFKSDLTDLNNEIINKENKWVSEVKNLLKHYKEIVNVAINLKNEENNFREETKLAVKNKCKEEMNNNEIEVPKYKIKEIKEIMYEFDEELKTINNKMEECTYEYDRLKEEFKKYYDENKLNKYQILLLDINYYSKDYFEAIKKAKDLIGENKDSSSSNNKSQIIPKFKRANPKKKEIKELLENKEILKNDWNKINKMKRPVEKFVEKAKELLSEIEKEIKNFEKTDQIFLETIQKLEFEKLNYGIIKKEGEEEEESISDFEGSCRDIDSPRNYQIETTDNLSDGESFESEEEYEESGIINLFKDNPEDKDFFSSFLLQLENKPTIIYLIHQYEHKIKKGKKQVQIKDSNFVRECRKYAMEKLNEQYVKKQIDWNDINFIKINLEAYQIKIKEGTDIFYNSLLEENFNFDNEIIEFEEIAAKIKNLKTSPNNEELMQLYALYKQGSCGDNNNCKPGTFDIRGKKKWEAWNGKKGLTIQEAQKQYIEFANKMIIKYGLC</sequence>
<feature type="coiled-coil region" evidence="3">
    <location>
        <begin position="72"/>
        <end position="99"/>
    </location>
</feature>
<evidence type="ECO:0000313" key="6">
    <source>
        <dbReference type="Proteomes" id="UP000887560"/>
    </source>
</evidence>
<dbReference type="PROSITE" id="PS51228">
    <property type="entry name" value="ACB_2"/>
    <property type="match status" value="1"/>
</dbReference>
<evidence type="ECO:0000259" key="5">
    <source>
        <dbReference type="PROSITE" id="PS51228"/>
    </source>
</evidence>
<feature type="domain" description="ACB" evidence="5">
    <location>
        <begin position="494"/>
        <end position="576"/>
    </location>
</feature>
<dbReference type="GO" id="GO:0006631">
    <property type="term" value="P:fatty acid metabolic process"/>
    <property type="evidence" value="ECO:0007669"/>
    <property type="project" value="TreeGrafter"/>
</dbReference>
<keyword evidence="6" id="KW-1185">Reference proteome</keyword>
<dbReference type="AlphaFoldDB" id="A0A915P1Y6"/>
<evidence type="ECO:0000313" key="7">
    <source>
        <dbReference type="WBParaSite" id="scf7180000423347.g10770"/>
    </source>
</evidence>
<name>A0A915P1Y6_9BILA</name>
<dbReference type="PANTHER" id="PTHR23310">
    <property type="entry name" value="ACYL-COA-BINDING PROTEIN, ACBP"/>
    <property type="match status" value="1"/>
</dbReference>
<evidence type="ECO:0000256" key="4">
    <source>
        <dbReference type="SAM" id="SignalP"/>
    </source>
</evidence>
<feature type="signal peptide" evidence="4">
    <location>
        <begin position="1"/>
        <end position="23"/>
    </location>
</feature>
<dbReference type="PANTHER" id="PTHR23310:SF62">
    <property type="entry name" value="ACYL-COA BINDING PROTEIN 1, ISOFORM A"/>
    <property type="match status" value="1"/>
</dbReference>